<dbReference type="Gene3D" id="3.40.50.720">
    <property type="entry name" value="NAD(P)-binding Rossmann-like Domain"/>
    <property type="match status" value="1"/>
</dbReference>
<organism evidence="2 3">
    <name type="scientific">Streptomyces durbertensis</name>
    <dbReference type="NCBI Taxonomy" id="2448886"/>
    <lineage>
        <taxon>Bacteria</taxon>
        <taxon>Bacillati</taxon>
        <taxon>Actinomycetota</taxon>
        <taxon>Actinomycetes</taxon>
        <taxon>Kitasatosporales</taxon>
        <taxon>Streptomycetaceae</taxon>
        <taxon>Streptomyces</taxon>
    </lineage>
</organism>
<dbReference type="EMBL" id="WMLF01000002">
    <property type="protein sequence ID" value="MBB1242016.1"/>
    <property type="molecule type" value="Genomic_DNA"/>
</dbReference>
<protein>
    <submittedName>
        <fullName evidence="2">NAD-dependent epimerase/dehydratase family protein</fullName>
    </submittedName>
</protein>
<dbReference type="PANTHER" id="PTHR48079">
    <property type="entry name" value="PROTEIN YEEZ"/>
    <property type="match status" value="1"/>
</dbReference>
<accession>A0ABR6E9K4</accession>
<reference evidence="3" key="1">
    <citation type="journal article" date="2020" name="Syst. Appl. Microbiol.">
        <title>Streptomyces alkaliterrae sp. nov., isolated from an alkaline soil, and emended descriptions of Streptomyces alkaliphilus, Streptomyces calidiresistens and Streptomyces durbertensis.</title>
        <authorList>
            <person name="Swiecimska M."/>
            <person name="Golinska P."/>
            <person name="Nouioui I."/>
            <person name="Wypij M."/>
            <person name="Rai M."/>
            <person name="Sangal V."/>
            <person name="Goodfellow M."/>
        </authorList>
    </citation>
    <scope>NUCLEOTIDE SEQUENCE [LARGE SCALE GENOMIC DNA]</scope>
    <source>
        <strain evidence="3">DSM 104538</strain>
    </source>
</reference>
<dbReference type="Proteomes" id="UP000766698">
    <property type="component" value="Unassembled WGS sequence"/>
</dbReference>
<evidence type="ECO:0000259" key="1">
    <source>
        <dbReference type="Pfam" id="PF01370"/>
    </source>
</evidence>
<dbReference type="InterPro" id="IPR051783">
    <property type="entry name" value="NAD(P)-dependent_oxidoreduct"/>
</dbReference>
<evidence type="ECO:0000313" key="2">
    <source>
        <dbReference type="EMBL" id="MBB1242016.1"/>
    </source>
</evidence>
<proteinExistence type="predicted"/>
<evidence type="ECO:0000313" key="3">
    <source>
        <dbReference type="Proteomes" id="UP000766698"/>
    </source>
</evidence>
<gene>
    <name evidence="2" type="ORF">GL263_00260</name>
</gene>
<comment type="caution">
    <text evidence="2">The sequence shown here is derived from an EMBL/GenBank/DDBJ whole genome shotgun (WGS) entry which is preliminary data.</text>
</comment>
<keyword evidence="3" id="KW-1185">Reference proteome</keyword>
<feature type="domain" description="NAD-dependent epimerase/dehydratase" evidence="1">
    <location>
        <begin position="7"/>
        <end position="210"/>
    </location>
</feature>
<sequence length="311" mass="32992">MDGPLLLVTGGTGFVGGAVAAAVRATPGARLRLASRRPSAASASAGRTIRADLTDPASLRGLCDGVDVLLHCATRIEGPADLTSEVNDRGTEALVEEALRAGVRRIVYLSTASVYGRGTFRDVRPESLPLAPGSPTSASRAAAEAHVLAAGGTTLRPHLITGAGDRWVVPGLVRLHRRLLASVDGWPARISTVDVADLARVAVALALAPEDVSGAWHPNHPEPVRCDELFDALVHTFRLPPTHHDLSIAAARGKLADHPRDRHHLDMLATDHWFDSTRPWSVTGSRPGLGFVDSLHRHASWYQAHLATALP</sequence>
<dbReference type="PANTHER" id="PTHR48079:SF6">
    <property type="entry name" value="NAD(P)-BINDING DOMAIN-CONTAINING PROTEIN-RELATED"/>
    <property type="match status" value="1"/>
</dbReference>
<dbReference type="SUPFAM" id="SSF51735">
    <property type="entry name" value="NAD(P)-binding Rossmann-fold domains"/>
    <property type="match status" value="1"/>
</dbReference>
<name>A0ABR6E9K4_9ACTN</name>
<dbReference type="Pfam" id="PF01370">
    <property type="entry name" value="Epimerase"/>
    <property type="match status" value="1"/>
</dbReference>
<dbReference type="InterPro" id="IPR001509">
    <property type="entry name" value="Epimerase_deHydtase"/>
</dbReference>
<dbReference type="InterPro" id="IPR036291">
    <property type="entry name" value="NAD(P)-bd_dom_sf"/>
</dbReference>